<organism evidence="2 3">
    <name type="scientific">Helicobacter bilis ATCC 43879</name>
    <dbReference type="NCBI Taxonomy" id="613026"/>
    <lineage>
        <taxon>Bacteria</taxon>
        <taxon>Pseudomonadati</taxon>
        <taxon>Campylobacterota</taxon>
        <taxon>Epsilonproteobacteria</taxon>
        <taxon>Campylobacterales</taxon>
        <taxon>Helicobacteraceae</taxon>
        <taxon>Helicobacter</taxon>
    </lineage>
</organism>
<keyword evidence="3" id="KW-1185">Reference proteome</keyword>
<accession>T5LQ22</accession>
<evidence type="ECO:0000313" key="3">
    <source>
        <dbReference type="Proteomes" id="UP000005085"/>
    </source>
</evidence>
<feature type="region of interest" description="Disordered" evidence="1">
    <location>
        <begin position="1"/>
        <end position="31"/>
    </location>
</feature>
<evidence type="ECO:0000313" key="2">
    <source>
        <dbReference type="EMBL" id="EQM94772.1"/>
    </source>
</evidence>
<feature type="compositionally biased region" description="Polar residues" evidence="1">
    <location>
        <begin position="12"/>
        <end position="22"/>
    </location>
</feature>
<sequence length="75" mass="8637">MISLKTGIFPGKNSNSTPTETPSRNEDYTRGLSKEEMQILLRKKGFRENILPVDPLLFISRISDEDIEEIKSRRV</sequence>
<reference evidence="2 3" key="1">
    <citation type="journal article" date="2014" name="Genome Announc.">
        <title>Draft genome sequences of six enterohepatic helicobacter species isolated from humans and one from rhesus macaques.</title>
        <authorList>
            <person name="Shen Z."/>
            <person name="Sheh A."/>
            <person name="Young S.K."/>
            <person name="Abouelliel A."/>
            <person name="Ward D.V."/>
            <person name="Earl A.M."/>
            <person name="Fox J.G."/>
        </authorList>
    </citation>
    <scope>NUCLEOTIDE SEQUENCE [LARGE SCALE GENOMIC DNA]</scope>
    <source>
        <strain evidence="2 3">ATCC 43879</strain>
    </source>
</reference>
<dbReference type="AlphaFoldDB" id="T5LQ22"/>
<proteinExistence type="predicted"/>
<name>T5LQ22_9HELI</name>
<protein>
    <submittedName>
        <fullName evidence="2">Uncharacterized protein</fullName>
    </submittedName>
</protein>
<dbReference type="HOGENOM" id="CLU_2666046_0_0_7"/>
<gene>
    <name evidence="2" type="ORF">HRAG_02518</name>
</gene>
<comment type="caution">
    <text evidence="2">The sequence shown here is derived from an EMBL/GenBank/DDBJ whole genome shotgun (WGS) entry which is preliminary data.</text>
</comment>
<dbReference type="Proteomes" id="UP000005085">
    <property type="component" value="Unassembled WGS sequence"/>
</dbReference>
<evidence type="ECO:0000256" key="1">
    <source>
        <dbReference type="SAM" id="MobiDB-lite"/>
    </source>
</evidence>
<dbReference type="EMBL" id="ACDN02000017">
    <property type="protein sequence ID" value="EQM94772.1"/>
    <property type="molecule type" value="Genomic_DNA"/>
</dbReference>
<dbReference type="RefSeq" id="WP_020995584.1">
    <property type="nucleotide sequence ID" value="NZ_KI392034.1"/>
</dbReference>